<name>A0A9D3YYA9_DREPO</name>
<accession>A0A9D3YYA9</accession>
<gene>
    <name evidence="1" type="ORF">DPMN_069024</name>
</gene>
<keyword evidence="2" id="KW-1185">Reference proteome</keyword>
<reference evidence="1" key="2">
    <citation type="submission" date="2020-11" db="EMBL/GenBank/DDBJ databases">
        <authorList>
            <person name="McCartney M.A."/>
            <person name="Auch B."/>
            <person name="Kono T."/>
            <person name="Mallez S."/>
            <person name="Becker A."/>
            <person name="Gohl D.M."/>
            <person name="Silverstein K.A.T."/>
            <person name="Koren S."/>
            <person name="Bechman K.B."/>
            <person name="Herman A."/>
            <person name="Abrahante J.E."/>
            <person name="Garbe J."/>
        </authorList>
    </citation>
    <scope>NUCLEOTIDE SEQUENCE</scope>
    <source>
        <strain evidence="1">Duluth1</strain>
        <tissue evidence="1">Whole animal</tissue>
    </source>
</reference>
<dbReference type="Proteomes" id="UP000828390">
    <property type="component" value="Unassembled WGS sequence"/>
</dbReference>
<proteinExistence type="predicted"/>
<dbReference type="AlphaFoldDB" id="A0A9D3YYA9"/>
<dbReference type="EMBL" id="JAIWYP010000014">
    <property type="protein sequence ID" value="KAH3709560.1"/>
    <property type="molecule type" value="Genomic_DNA"/>
</dbReference>
<reference evidence="1" key="1">
    <citation type="journal article" date="2019" name="bioRxiv">
        <title>The Genome of the Zebra Mussel, Dreissena polymorpha: A Resource for Invasive Species Research.</title>
        <authorList>
            <person name="McCartney M.A."/>
            <person name="Auch B."/>
            <person name="Kono T."/>
            <person name="Mallez S."/>
            <person name="Zhang Y."/>
            <person name="Obille A."/>
            <person name="Becker A."/>
            <person name="Abrahante J.E."/>
            <person name="Garbe J."/>
            <person name="Badalamenti J.P."/>
            <person name="Herman A."/>
            <person name="Mangelson H."/>
            <person name="Liachko I."/>
            <person name="Sullivan S."/>
            <person name="Sone E.D."/>
            <person name="Koren S."/>
            <person name="Silverstein K.A.T."/>
            <person name="Beckman K.B."/>
            <person name="Gohl D.M."/>
        </authorList>
    </citation>
    <scope>NUCLEOTIDE SEQUENCE</scope>
    <source>
        <strain evidence="1">Duluth1</strain>
        <tissue evidence="1">Whole animal</tissue>
    </source>
</reference>
<evidence type="ECO:0000313" key="2">
    <source>
        <dbReference type="Proteomes" id="UP000828390"/>
    </source>
</evidence>
<sequence length="74" mass="8332">MHQLGAADEPYCECGEPESVENFLLQCENYTRERKTLFTNLYNGLGIRPTDVTKRLLLTTTTNTDDPGHGTANR</sequence>
<organism evidence="1 2">
    <name type="scientific">Dreissena polymorpha</name>
    <name type="common">Zebra mussel</name>
    <name type="synonym">Mytilus polymorpha</name>
    <dbReference type="NCBI Taxonomy" id="45954"/>
    <lineage>
        <taxon>Eukaryota</taxon>
        <taxon>Metazoa</taxon>
        <taxon>Spiralia</taxon>
        <taxon>Lophotrochozoa</taxon>
        <taxon>Mollusca</taxon>
        <taxon>Bivalvia</taxon>
        <taxon>Autobranchia</taxon>
        <taxon>Heteroconchia</taxon>
        <taxon>Euheterodonta</taxon>
        <taxon>Imparidentia</taxon>
        <taxon>Neoheterodontei</taxon>
        <taxon>Myida</taxon>
        <taxon>Dreissenoidea</taxon>
        <taxon>Dreissenidae</taxon>
        <taxon>Dreissena</taxon>
    </lineage>
</organism>
<evidence type="ECO:0000313" key="1">
    <source>
        <dbReference type="EMBL" id="KAH3709560.1"/>
    </source>
</evidence>
<protein>
    <submittedName>
        <fullName evidence="1">Uncharacterized protein</fullName>
    </submittedName>
</protein>
<comment type="caution">
    <text evidence="1">The sequence shown here is derived from an EMBL/GenBank/DDBJ whole genome shotgun (WGS) entry which is preliminary data.</text>
</comment>